<dbReference type="EMBL" id="FOHV01000002">
    <property type="protein sequence ID" value="SES72724.1"/>
    <property type="molecule type" value="Genomic_DNA"/>
</dbReference>
<sequence length="653" mass="70774">MRQGPFSSVKSKILVGFSLIIAMIFVVAITSILRVNSIADSLLYVDSFNSVKQRHAINFRGSVHDRAIAARDIILVETSSEVPQVVDTINKLAKDYADAHVALNNLLKERADEVQPIELEILKRIDDIEKQTLPLIDEVIKHRLDKNYARAEIVMMEKARPLFVEWLKVINEFIDLQEKSSVAETQKALATAESFQAAMLLLLAIATVIGLSSAFIVARVITRSLGDEPGHVSSIANDIASGNLAISIDSNSADPDSVIVAIANMRDGLSNMISNVRDSSEHIEQAADLIDKSNVSLSVRTDQQASSLSQIADSMTHLTNIVQLNTQSARQATEKAESASSVAVKGGAVISEMVTTMASINESSRKVADITSVIDGIAFQTNILALNAAVEAARAGEHGRGFAVVATEVRNLAQRSATAAKEIEGLIADSVQRVNSGNQLAAQAGTSISDIVDSVHEVTQIISQITASSEEQSSGIHQVGALIQQMDDITHLNLSMVREANDATHTMKQQIVELSKLVAAFKMFDSEAYKRSHNAHVQISTTDITYSPNARIESKKSHSNTKSLPKVTTNNSIDNTPIARKEPAKTATPSHSEKGSKLDKVGTATRHEADTKKDELKRPKVYNLGGQEVKSPTGAPNKKQENIVSDHEDWEEF</sequence>
<dbReference type="RefSeq" id="WP_093317225.1">
    <property type="nucleotide sequence ID" value="NZ_FOHV01000002.1"/>
</dbReference>
<feature type="compositionally biased region" description="Basic and acidic residues" evidence="7">
    <location>
        <begin position="591"/>
        <end position="618"/>
    </location>
</feature>
<evidence type="ECO:0000313" key="11">
    <source>
        <dbReference type="Proteomes" id="UP000242642"/>
    </source>
</evidence>
<evidence type="ECO:0000256" key="5">
    <source>
        <dbReference type="ARBA" id="ARBA00029447"/>
    </source>
</evidence>
<protein>
    <submittedName>
        <fullName evidence="10">Methyl-accepting chemotaxis protein</fullName>
    </submittedName>
</protein>
<dbReference type="SUPFAM" id="SSF58104">
    <property type="entry name" value="Methyl-accepting chemotaxis protein (MCP) signaling domain"/>
    <property type="match status" value="1"/>
</dbReference>
<accession>A0A1H9YVM5</accession>
<dbReference type="CDD" id="cd11386">
    <property type="entry name" value="MCP_signal"/>
    <property type="match status" value="1"/>
</dbReference>
<keyword evidence="4 6" id="KW-0807">Transducer</keyword>
<evidence type="ECO:0000256" key="6">
    <source>
        <dbReference type="PROSITE-ProRule" id="PRU00284"/>
    </source>
</evidence>
<dbReference type="InterPro" id="IPR004090">
    <property type="entry name" value="Chemotax_Me-accpt_rcpt"/>
</dbReference>
<dbReference type="Pfam" id="PF00015">
    <property type="entry name" value="MCPsignal"/>
    <property type="match status" value="1"/>
</dbReference>
<dbReference type="STRING" id="1123402.SAMN02583745_00359"/>
<dbReference type="PANTHER" id="PTHR43531:SF14">
    <property type="entry name" value="METHYL-ACCEPTING CHEMOTAXIS PROTEIN I-RELATED"/>
    <property type="match status" value="1"/>
</dbReference>
<feature type="compositionally biased region" description="Polar residues" evidence="7">
    <location>
        <begin position="560"/>
        <end position="575"/>
    </location>
</feature>
<evidence type="ECO:0000256" key="1">
    <source>
        <dbReference type="ARBA" id="ARBA00004370"/>
    </source>
</evidence>
<dbReference type="GO" id="GO:0007165">
    <property type="term" value="P:signal transduction"/>
    <property type="evidence" value="ECO:0007669"/>
    <property type="project" value="UniProtKB-KW"/>
</dbReference>
<name>A0A1H9YVM5_9GAMM</name>
<reference evidence="11" key="1">
    <citation type="submission" date="2016-10" db="EMBL/GenBank/DDBJ databases">
        <authorList>
            <person name="Varghese N."/>
            <person name="Submissions S."/>
        </authorList>
    </citation>
    <scope>NUCLEOTIDE SEQUENCE [LARGE SCALE GENOMIC DNA]</scope>
    <source>
        <strain evidence="11">DSM 18579</strain>
    </source>
</reference>
<evidence type="ECO:0000256" key="2">
    <source>
        <dbReference type="ARBA" id="ARBA00022481"/>
    </source>
</evidence>
<keyword evidence="11" id="KW-1185">Reference proteome</keyword>
<keyword evidence="3" id="KW-0145">Chemotaxis</keyword>
<gene>
    <name evidence="10" type="ORF">SAMN02583745_00359</name>
</gene>
<dbReference type="InterPro" id="IPR047347">
    <property type="entry name" value="YvaQ-like_sensor"/>
</dbReference>
<keyword evidence="8" id="KW-0472">Membrane</keyword>
<dbReference type="CDD" id="cd19411">
    <property type="entry name" value="MCP2201-like_sensor"/>
    <property type="match status" value="1"/>
</dbReference>
<dbReference type="Gene3D" id="1.10.287.950">
    <property type="entry name" value="Methyl-accepting chemotaxis protein"/>
    <property type="match status" value="1"/>
</dbReference>
<organism evidence="10 11">
    <name type="scientific">Thorsellia anophelis DSM 18579</name>
    <dbReference type="NCBI Taxonomy" id="1123402"/>
    <lineage>
        <taxon>Bacteria</taxon>
        <taxon>Pseudomonadati</taxon>
        <taxon>Pseudomonadota</taxon>
        <taxon>Gammaproteobacteria</taxon>
        <taxon>Enterobacterales</taxon>
        <taxon>Thorselliaceae</taxon>
        <taxon>Thorsellia</taxon>
    </lineage>
</organism>
<dbReference type="PRINTS" id="PR00260">
    <property type="entry name" value="CHEMTRNSDUCR"/>
</dbReference>
<dbReference type="PROSITE" id="PS50111">
    <property type="entry name" value="CHEMOTAXIS_TRANSDUC_2"/>
    <property type="match status" value="1"/>
</dbReference>
<dbReference type="InterPro" id="IPR004089">
    <property type="entry name" value="MCPsignal_dom"/>
</dbReference>
<evidence type="ECO:0000256" key="4">
    <source>
        <dbReference type="ARBA" id="ARBA00023224"/>
    </source>
</evidence>
<keyword evidence="2" id="KW-0488">Methylation</keyword>
<evidence type="ECO:0000259" key="9">
    <source>
        <dbReference type="PROSITE" id="PS50111"/>
    </source>
</evidence>
<evidence type="ECO:0000256" key="3">
    <source>
        <dbReference type="ARBA" id="ARBA00022500"/>
    </source>
</evidence>
<proteinExistence type="inferred from homology"/>
<feature type="region of interest" description="Disordered" evidence="7">
    <location>
        <begin position="551"/>
        <end position="653"/>
    </location>
</feature>
<feature type="transmembrane region" description="Helical" evidence="8">
    <location>
        <begin position="13"/>
        <end position="33"/>
    </location>
</feature>
<feature type="transmembrane region" description="Helical" evidence="8">
    <location>
        <begin position="197"/>
        <end position="218"/>
    </location>
</feature>
<dbReference type="PANTHER" id="PTHR43531">
    <property type="entry name" value="PROTEIN ICFG"/>
    <property type="match status" value="1"/>
</dbReference>
<dbReference type="InterPro" id="IPR024478">
    <property type="entry name" value="HlyB_4HB_MCP"/>
</dbReference>
<dbReference type="SMART" id="SM00283">
    <property type="entry name" value="MA"/>
    <property type="match status" value="1"/>
</dbReference>
<keyword evidence="8" id="KW-0812">Transmembrane</keyword>
<evidence type="ECO:0000256" key="7">
    <source>
        <dbReference type="SAM" id="MobiDB-lite"/>
    </source>
</evidence>
<comment type="similarity">
    <text evidence="5">Belongs to the methyl-accepting chemotaxis (MCP) protein family.</text>
</comment>
<dbReference type="GO" id="GO:0006935">
    <property type="term" value="P:chemotaxis"/>
    <property type="evidence" value="ECO:0007669"/>
    <property type="project" value="UniProtKB-KW"/>
</dbReference>
<evidence type="ECO:0000313" key="10">
    <source>
        <dbReference type="EMBL" id="SES72724.1"/>
    </source>
</evidence>
<dbReference type="AlphaFoldDB" id="A0A1H9YVM5"/>
<dbReference type="FunFam" id="1.10.287.950:FF:000001">
    <property type="entry name" value="Methyl-accepting chemotaxis sensory transducer"/>
    <property type="match status" value="1"/>
</dbReference>
<dbReference type="GO" id="GO:0004888">
    <property type="term" value="F:transmembrane signaling receptor activity"/>
    <property type="evidence" value="ECO:0007669"/>
    <property type="project" value="InterPro"/>
</dbReference>
<keyword evidence="8" id="KW-1133">Transmembrane helix</keyword>
<dbReference type="GO" id="GO:0005886">
    <property type="term" value="C:plasma membrane"/>
    <property type="evidence" value="ECO:0007669"/>
    <property type="project" value="TreeGrafter"/>
</dbReference>
<comment type="subcellular location">
    <subcellularLocation>
        <location evidence="1">Membrane</location>
    </subcellularLocation>
</comment>
<dbReference type="Proteomes" id="UP000242642">
    <property type="component" value="Unassembled WGS sequence"/>
</dbReference>
<feature type="compositionally biased region" description="Basic and acidic residues" evidence="7">
    <location>
        <begin position="638"/>
        <end position="647"/>
    </location>
</feature>
<dbReference type="Pfam" id="PF12729">
    <property type="entry name" value="4HB_MCP_1"/>
    <property type="match status" value="1"/>
</dbReference>
<feature type="domain" description="Methyl-accepting transducer" evidence="9">
    <location>
        <begin position="279"/>
        <end position="508"/>
    </location>
</feature>
<dbReference type="OrthoDB" id="2489132at2"/>
<dbReference type="InterPro" id="IPR051310">
    <property type="entry name" value="MCP_chemotaxis"/>
</dbReference>
<evidence type="ECO:0000256" key="8">
    <source>
        <dbReference type="SAM" id="Phobius"/>
    </source>
</evidence>